<dbReference type="EMBL" id="MDBP01000034">
    <property type="protein sequence ID" value="PMP15726.1"/>
    <property type="molecule type" value="Genomic_DNA"/>
</dbReference>
<proteinExistence type="predicted"/>
<dbReference type="AlphaFoldDB" id="A0A2N7NL20"/>
<sequence>MDRCNLISSTTENHGRTQYEQQTILGNRDFILPDHGDYHVWVNFWLQNGIQPRVAANLAAKLFHCLAVCYHAQPHRASFDQKTLSMDLSPESALHT</sequence>
<comment type="caution">
    <text evidence="1">The sequence shown here is derived from an EMBL/GenBank/DDBJ whole genome shotgun (WGS) entry which is preliminary data.</text>
</comment>
<reference evidence="2" key="1">
    <citation type="submission" date="2016-07" db="EMBL/GenBank/DDBJ databases">
        <title>Nontailed viruses are major unrecognized killers of bacteria in the ocean.</title>
        <authorList>
            <person name="Kauffman K."/>
            <person name="Hussain F."/>
            <person name="Yang J."/>
            <person name="Arevalo P."/>
            <person name="Brown J."/>
            <person name="Cutler M."/>
            <person name="Kelly L."/>
            <person name="Polz M.F."/>
        </authorList>
    </citation>
    <scope>NUCLEOTIDE SEQUENCE [LARGE SCALE GENOMIC DNA]</scope>
    <source>
        <strain evidence="2">10N.222.48.A2</strain>
    </source>
</reference>
<evidence type="ECO:0000313" key="2">
    <source>
        <dbReference type="Proteomes" id="UP000235579"/>
    </source>
</evidence>
<gene>
    <name evidence="1" type="ORF">BCS92_09435</name>
</gene>
<accession>A0A2N7NL20</accession>
<organism evidence="1 2">
    <name type="scientific">Vibrio tasmaniensis</name>
    <dbReference type="NCBI Taxonomy" id="212663"/>
    <lineage>
        <taxon>Bacteria</taxon>
        <taxon>Pseudomonadati</taxon>
        <taxon>Pseudomonadota</taxon>
        <taxon>Gammaproteobacteria</taxon>
        <taxon>Vibrionales</taxon>
        <taxon>Vibrionaceae</taxon>
        <taxon>Vibrio</taxon>
    </lineage>
</organism>
<name>A0A2N7NL20_9VIBR</name>
<dbReference type="Proteomes" id="UP000235579">
    <property type="component" value="Unassembled WGS sequence"/>
</dbReference>
<protein>
    <submittedName>
        <fullName evidence="1">Uncharacterized protein</fullName>
    </submittedName>
</protein>
<evidence type="ECO:0000313" key="1">
    <source>
        <dbReference type="EMBL" id="PMP15726.1"/>
    </source>
</evidence>